<dbReference type="SUPFAM" id="SSF55729">
    <property type="entry name" value="Acyl-CoA N-acyltransferases (Nat)"/>
    <property type="match status" value="1"/>
</dbReference>
<reference evidence="2 3" key="1">
    <citation type="submission" date="2020-02" db="EMBL/GenBank/DDBJ databases">
        <title>The whole genome sequence of CPCC 205119.</title>
        <authorList>
            <person name="Jiang Z."/>
        </authorList>
    </citation>
    <scope>NUCLEOTIDE SEQUENCE [LARGE SCALE GENOMIC DNA]</scope>
    <source>
        <strain evidence="2 3">CPCC 205119</strain>
    </source>
</reference>
<evidence type="ECO:0000259" key="1">
    <source>
        <dbReference type="Pfam" id="PF13480"/>
    </source>
</evidence>
<dbReference type="InterPro" id="IPR038740">
    <property type="entry name" value="BioF2-like_GNAT_dom"/>
</dbReference>
<dbReference type="EMBL" id="JAAGWK010000010">
    <property type="protein sequence ID" value="NEL54194.1"/>
    <property type="molecule type" value="Genomic_DNA"/>
</dbReference>
<keyword evidence="2" id="KW-0808">Transferase</keyword>
<dbReference type="Gene3D" id="3.40.630.30">
    <property type="match status" value="1"/>
</dbReference>
<name>A0A7K3WCR9_9ACTN</name>
<evidence type="ECO:0000313" key="3">
    <source>
        <dbReference type="Proteomes" id="UP000470470"/>
    </source>
</evidence>
<dbReference type="Pfam" id="PF13480">
    <property type="entry name" value="Acetyltransf_6"/>
    <property type="match status" value="1"/>
</dbReference>
<evidence type="ECO:0000313" key="2">
    <source>
        <dbReference type="EMBL" id="NEL54194.1"/>
    </source>
</evidence>
<protein>
    <submittedName>
        <fullName evidence="2">GNAT family N-acetyltransferase</fullName>
    </submittedName>
</protein>
<dbReference type="GO" id="GO:0016740">
    <property type="term" value="F:transferase activity"/>
    <property type="evidence" value="ECO:0007669"/>
    <property type="project" value="UniProtKB-KW"/>
</dbReference>
<dbReference type="InterPro" id="IPR016181">
    <property type="entry name" value="Acyl_CoA_acyltransferase"/>
</dbReference>
<accession>A0A7K3WCR9</accession>
<comment type="caution">
    <text evidence="2">The sequence shown here is derived from an EMBL/GenBank/DDBJ whole genome shotgun (WGS) entry which is preliminary data.</text>
</comment>
<keyword evidence="3" id="KW-1185">Reference proteome</keyword>
<organism evidence="2 3">
    <name type="scientific">Goekera deserti</name>
    <dbReference type="NCBI Taxonomy" id="2497753"/>
    <lineage>
        <taxon>Bacteria</taxon>
        <taxon>Bacillati</taxon>
        <taxon>Actinomycetota</taxon>
        <taxon>Actinomycetes</taxon>
        <taxon>Geodermatophilales</taxon>
        <taxon>Geodermatophilaceae</taxon>
        <taxon>Goekera</taxon>
    </lineage>
</organism>
<sequence length="310" mass="33515">MTSLDRLLGGGLLFCDALFHDLNDVPPTARWRYEHRVDDRLVGVLDGVVSDGVLTSGHSAPFGGVDLVRDDPVLEDVVGLVAGARASMVACGLRSVRVRCRPAEYSPAEPMIEYALLSAGYTVEHCDLNQYVDLRRLAPDGDPMTLLGKKRARDVRADLRLPFRLDEVVSAADLAVCSSILDANRAAHGRPAGLPLEYLDRARRALPDRVRPYVLSFDGRPVAAAVVYRVLDDVDLLVAWGDAGDHGLQRSPMNLLAHRLLERSIATGARLLDLGPSSEKDGTPNFGLAHFKRSVGAAPGTRKVLVASLS</sequence>
<dbReference type="AlphaFoldDB" id="A0A7K3WCR9"/>
<dbReference type="Proteomes" id="UP000470470">
    <property type="component" value="Unassembled WGS sequence"/>
</dbReference>
<gene>
    <name evidence="2" type="ORF">G1H19_09300</name>
</gene>
<feature type="domain" description="BioF2-like acetyltransferase" evidence="1">
    <location>
        <begin position="150"/>
        <end position="279"/>
    </location>
</feature>
<dbReference type="RefSeq" id="WP_152730000.1">
    <property type="nucleotide sequence ID" value="NZ_JAABOZ010000004.1"/>
</dbReference>
<proteinExistence type="predicted"/>